<dbReference type="OrthoDB" id="9771071at2"/>
<dbReference type="EMBL" id="SMGO01000002">
    <property type="protein sequence ID" value="TCK82879.1"/>
    <property type="molecule type" value="Genomic_DNA"/>
</dbReference>
<feature type="domain" description="Bacterial surface antigen (D15)" evidence="3">
    <location>
        <begin position="181"/>
        <end position="405"/>
    </location>
</feature>
<dbReference type="Gene3D" id="2.40.160.50">
    <property type="entry name" value="membrane protein fhac: a member of the omp85/tpsb transporter family"/>
    <property type="match status" value="1"/>
</dbReference>
<name>A0A4R1M033_9SPHI</name>
<dbReference type="Pfam" id="PF01103">
    <property type="entry name" value="Omp85"/>
    <property type="match status" value="1"/>
</dbReference>
<comment type="caution">
    <text evidence="4">The sequence shown here is derived from an EMBL/GenBank/DDBJ whole genome shotgun (WGS) entry which is preliminary data.</text>
</comment>
<organism evidence="4 5">
    <name type="scientific">Albibacterium bauzanense</name>
    <dbReference type="NCBI Taxonomy" id="653929"/>
    <lineage>
        <taxon>Bacteria</taxon>
        <taxon>Pseudomonadati</taxon>
        <taxon>Bacteroidota</taxon>
        <taxon>Sphingobacteriia</taxon>
        <taxon>Sphingobacteriales</taxon>
        <taxon>Sphingobacteriaceae</taxon>
        <taxon>Albibacterium</taxon>
    </lineage>
</organism>
<keyword evidence="2" id="KW-0472">Membrane</keyword>
<sequence>MNAPKLAINKIILAYISYLCRNMRISTKVSILIAFLSIFHNQLFAQKKLWDIPIIKKFTTTTKDSTRSPSLLILPVLGYSQETKVELGATGIYNFYVDKADTTIYTSNINTVVSFTTEKQINLKLETDIWTRNNDYHYITAVRYKKYPFNYYGIGDETLASDKALLTQRFFQFNFELEKKIVRKYYTGVNIQFENFTYKEGSPNENFDLSQVYGGYGGKYLALGLSQSYDSRNSNTETTKGLYGRIKYAYAPDLWEKDNYTGGVLSLDLRAFFPLHKKLTLGVQSVFKTLFSDNIPFYLTPQLGNDEIMRGYYQGRYRDKNYLANQAELRYRIHPRIGLAAFLGAGTVYKEALDLSHLKFSGGGGVRYFFDLEHNSSIRIDYAIGEKNPGEERQGGFYLSLGQAF</sequence>
<dbReference type="AlphaFoldDB" id="A0A4R1M033"/>
<comment type="subcellular location">
    <subcellularLocation>
        <location evidence="1">Membrane</location>
    </subcellularLocation>
</comment>
<reference evidence="4 5" key="1">
    <citation type="submission" date="2019-03" db="EMBL/GenBank/DDBJ databases">
        <title>Genomic Encyclopedia of Archaeal and Bacterial Type Strains, Phase II (KMG-II): from individual species to whole genera.</title>
        <authorList>
            <person name="Goeker M."/>
        </authorList>
    </citation>
    <scope>NUCLEOTIDE SEQUENCE [LARGE SCALE GENOMIC DNA]</scope>
    <source>
        <strain evidence="4 5">DSM 22554</strain>
    </source>
</reference>
<evidence type="ECO:0000256" key="2">
    <source>
        <dbReference type="ARBA" id="ARBA00023136"/>
    </source>
</evidence>
<dbReference type="InterPro" id="IPR000184">
    <property type="entry name" value="Bac_surfAg_D15"/>
</dbReference>
<keyword evidence="5" id="KW-1185">Reference proteome</keyword>
<proteinExistence type="predicted"/>
<evidence type="ECO:0000256" key="1">
    <source>
        <dbReference type="ARBA" id="ARBA00004370"/>
    </source>
</evidence>
<evidence type="ECO:0000259" key="3">
    <source>
        <dbReference type="Pfam" id="PF01103"/>
    </source>
</evidence>
<accession>A0A4R1M033</accession>
<dbReference type="Proteomes" id="UP000294616">
    <property type="component" value="Unassembled WGS sequence"/>
</dbReference>
<gene>
    <name evidence="4" type="ORF">C8N28_1464</name>
</gene>
<evidence type="ECO:0000313" key="4">
    <source>
        <dbReference type="EMBL" id="TCK82879.1"/>
    </source>
</evidence>
<evidence type="ECO:0000313" key="5">
    <source>
        <dbReference type="Proteomes" id="UP000294616"/>
    </source>
</evidence>
<protein>
    <submittedName>
        <fullName evidence="4">Surface antigen-like protein</fullName>
    </submittedName>
</protein>
<dbReference type="GO" id="GO:0019867">
    <property type="term" value="C:outer membrane"/>
    <property type="evidence" value="ECO:0007669"/>
    <property type="project" value="InterPro"/>
</dbReference>